<evidence type="ECO:0000313" key="2">
    <source>
        <dbReference type="EMBL" id="JAR91042.1"/>
    </source>
</evidence>
<sequence>KFENYCQPRTNETYERYVFRRRVQSDGESFESFLRDLQVKAQSCNFGELRDSMIRDQIVYGTADSKLRERLLREDPLTMENAIKLAQAAEMAANQRRMWDDSEKTVEALSKVKVQKGKECGRCKRQHQPKKCPAYGQQCRKCGRKNHFAVACKSKAIDGVSKEIESASDGDEFEVLEVADKKGGPEWFIEANVGDKKLKLKVDTGSQVNLLPVSWLSDGSIQVKLKESKVTLRSYSGDLIKHAGTLVLPVTHQDKTVDVKFFVVKKRHALLGLEASEQFGLVQRIADVSAVTSKAQPESTPLRERVMKDYPELFRGLGCFSKAYRIVLQEGSRPVVQLPRRVPHLLKQPLKEELERMTAAGIIARIDEPTEWVSPLVLVRKKNGCLRICMDPRNLNECLRREHFEMPKREDIEAELTNARVFSRLDANSGFYQIPLDNDSSRLCTFSTPFGRYRFLRMPFGLASAPEVYQKAMSQVFDGLPGVRVYVDDVLVWGANDSEHEERLRAALGAAQRNGITLNPEKCEIGVKELVFLGDRISEKGIQPSPDLITSVLQMPAPTNKQELQRVLGLVTYFGKYLPHFSEKTALLRELLKHDRDFTWG</sequence>
<proteinExistence type="predicted"/>
<dbReference type="CDD" id="cd05481">
    <property type="entry name" value="retropepsin_like_LTR_1"/>
    <property type="match status" value="1"/>
</dbReference>
<feature type="non-terminal residue" evidence="2">
    <location>
        <position position="1"/>
    </location>
</feature>
<evidence type="ECO:0000259" key="1">
    <source>
        <dbReference type="PROSITE" id="PS50878"/>
    </source>
</evidence>
<dbReference type="CDD" id="cd01647">
    <property type="entry name" value="RT_LTR"/>
    <property type="match status" value="1"/>
</dbReference>
<dbReference type="InterPro" id="IPR043502">
    <property type="entry name" value="DNA/RNA_pol_sf"/>
</dbReference>
<dbReference type="Pfam" id="PF00078">
    <property type="entry name" value="RVT_1"/>
    <property type="match status" value="1"/>
</dbReference>
<dbReference type="Gene3D" id="3.10.10.10">
    <property type="entry name" value="HIV Type 1 Reverse Transcriptase, subunit A, domain 1"/>
    <property type="match status" value="1"/>
</dbReference>
<dbReference type="Gene3D" id="3.30.70.270">
    <property type="match status" value="2"/>
</dbReference>
<feature type="non-terminal residue" evidence="2">
    <location>
        <position position="601"/>
    </location>
</feature>
<dbReference type="InterPro" id="IPR000477">
    <property type="entry name" value="RT_dom"/>
</dbReference>
<name>A0A147BKR8_IXORI</name>
<dbReference type="InterPro" id="IPR043128">
    <property type="entry name" value="Rev_trsase/Diguanyl_cyclase"/>
</dbReference>
<accession>A0A147BKR8</accession>
<protein>
    <submittedName>
        <fullName evidence="2">Putative tick transposon</fullName>
    </submittedName>
</protein>
<organism evidence="2">
    <name type="scientific">Ixodes ricinus</name>
    <name type="common">Common tick</name>
    <name type="synonym">Acarus ricinus</name>
    <dbReference type="NCBI Taxonomy" id="34613"/>
    <lineage>
        <taxon>Eukaryota</taxon>
        <taxon>Metazoa</taxon>
        <taxon>Ecdysozoa</taxon>
        <taxon>Arthropoda</taxon>
        <taxon>Chelicerata</taxon>
        <taxon>Arachnida</taxon>
        <taxon>Acari</taxon>
        <taxon>Parasitiformes</taxon>
        <taxon>Ixodida</taxon>
        <taxon>Ixodoidea</taxon>
        <taxon>Ixodidae</taxon>
        <taxon>Ixodinae</taxon>
        <taxon>Ixodes</taxon>
    </lineage>
</organism>
<dbReference type="InterPro" id="IPR050951">
    <property type="entry name" value="Retrovirus_Pol_polyprotein"/>
</dbReference>
<dbReference type="InterPro" id="IPR021109">
    <property type="entry name" value="Peptidase_aspartic_dom_sf"/>
</dbReference>
<dbReference type="SUPFAM" id="SSF50630">
    <property type="entry name" value="Acid proteases"/>
    <property type="match status" value="1"/>
</dbReference>
<dbReference type="EMBL" id="GEGO01004362">
    <property type="protein sequence ID" value="JAR91042.1"/>
    <property type="molecule type" value="Transcribed_RNA"/>
</dbReference>
<dbReference type="SUPFAM" id="SSF56672">
    <property type="entry name" value="DNA/RNA polymerases"/>
    <property type="match status" value="1"/>
</dbReference>
<feature type="domain" description="Reverse transcriptase" evidence="1">
    <location>
        <begin position="360"/>
        <end position="537"/>
    </location>
</feature>
<dbReference type="GO" id="GO:0071897">
    <property type="term" value="P:DNA biosynthetic process"/>
    <property type="evidence" value="ECO:0007669"/>
    <property type="project" value="UniProtKB-ARBA"/>
</dbReference>
<dbReference type="PANTHER" id="PTHR37984:SF8">
    <property type="entry name" value="CCHC-TYPE DOMAIN-CONTAINING PROTEIN"/>
    <property type="match status" value="1"/>
</dbReference>
<reference evidence="2" key="1">
    <citation type="journal article" date="2018" name="PLoS Negl. Trop. Dis.">
        <title>Sialome diversity of ticks revealed by RNAseq of single tick salivary glands.</title>
        <authorList>
            <person name="Perner J."/>
            <person name="Kropackova S."/>
            <person name="Kopacek P."/>
            <person name="Ribeiro J.M."/>
        </authorList>
    </citation>
    <scope>NUCLEOTIDE SEQUENCE</scope>
    <source>
        <strain evidence="2">Siblings of single egg batch collected in Ceske Budejovice</strain>
        <tissue evidence="2">Salivary glands</tissue>
    </source>
</reference>
<dbReference type="PROSITE" id="PS50878">
    <property type="entry name" value="RT_POL"/>
    <property type="match status" value="1"/>
</dbReference>
<dbReference type="AlphaFoldDB" id="A0A147BKR8"/>
<dbReference type="PANTHER" id="PTHR37984">
    <property type="entry name" value="PROTEIN CBG26694"/>
    <property type="match status" value="1"/>
</dbReference>